<dbReference type="Proteomes" id="UP000075809">
    <property type="component" value="Unassembled WGS sequence"/>
</dbReference>
<dbReference type="EMBL" id="KQ982111">
    <property type="protein sequence ID" value="KYQ59974.1"/>
    <property type="molecule type" value="Genomic_DNA"/>
</dbReference>
<dbReference type="InterPro" id="IPR058520">
    <property type="entry name" value="DUF8207"/>
</dbReference>
<evidence type="ECO:0000313" key="3">
    <source>
        <dbReference type="Proteomes" id="UP000075809"/>
    </source>
</evidence>
<keyword evidence="3" id="KW-1185">Reference proteome</keyword>
<feature type="domain" description="DUF8207" evidence="1">
    <location>
        <begin position="129"/>
        <end position="228"/>
    </location>
</feature>
<organism evidence="2 3">
    <name type="scientific">Mycetomoellerius zeteki</name>
    <dbReference type="NCBI Taxonomy" id="64791"/>
    <lineage>
        <taxon>Eukaryota</taxon>
        <taxon>Metazoa</taxon>
        <taxon>Ecdysozoa</taxon>
        <taxon>Arthropoda</taxon>
        <taxon>Hexapoda</taxon>
        <taxon>Insecta</taxon>
        <taxon>Pterygota</taxon>
        <taxon>Neoptera</taxon>
        <taxon>Endopterygota</taxon>
        <taxon>Hymenoptera</taxon>
        <taxon>Apocrita</taxon>
        <taxon>Aculeata</taxon>
        <taxon>Formicoidea</taxon>
        <taxon>Formicidae</taxon>
        <taxon>Myrmicinae</taxon>
        <taxon>Mycetomoellerius</taxon>
    </lineage>
</organism>
<reference evidence="2 3" key="1">
    <citation type="submission" date="2015-09" db="EMBL/GenBank/DDBJ databases">
        <title>Trachymyrmex zeteki WGS genome.</title>
        <authorList>
            <person name="Nygaard S."/>
            <person name="Hu H."/>
            <person name="Boomsma J."/>
            <person name="Zhang G."/>
        </authorList>
    </citation>
    <scope>NUCLEOTIDE SEQUENCE [LARGE SCALE GENOMIC DNA]</scope>
    <source>
        <strain evidence="2">Tzet28-1</strain>
        <tissue evidence="2">Whole body</tissue>
    </source>
</reference>
<name>A0A151XHU1_9HYME</name>
<protein>
    <recommendedName>
        <fullName evidence="1">DUF8207 domain-containing protein</fullName>
    </recommendedName>
</protein>
<sequence>MADVREREKIAREIEKTSESIRKKHRALKIGRIEEGIALDRHFKPLIEPLRLFVNNPGTDNLPPRAKIVPTIESLENVFETTEDSLATKIQNQLQTSEGREELRTSLGPLGQKYVEAVLRGAQDKESGIDHVYGVYLHKDGLMWGNKRFDVGDADNIITDGVRYVGTPGLYELIFKRIPDDALYTEDDMHKYKSMLLVTNAHKHKHHSQGRLLSNRGYKYKHVIAPLMSITPKKQKKKFGKGLPHAMTLNDNAIDYVHWDNPNELMDRLRLLDASHRAGNNAHDNEMLSIIEELREAGLIIN</sequence>
<dbReference type="PANTHER" id="PTHR35374">
    <property type="entry name" value="CYCLIN-DEPENDENT KINASE 11A-LIKE"/>
    <property type="match status" value="1"/>
</dbReference>
<accession>A0A151XHU1</accession>
<dbReference type="AlphaFoldDB" id="A0A151XHU1"/>
<dbReference type="PANTHER" id="PTHR35374:SF1">
    <property type="entry name" value="PROTEIN KINASE DOMAIN-CONTAINING PROTEIN"/>
    <property type="match status" value="1"/>
</dbReference>
<gene>
    <name evidence="2" type="ORF">ALC60_00980</name>
</gene>
<evidence type="ECO:0000313" key="2">
    <source>
        <dbReference type="EMBL" id="KYQ59974.1"/>
    </source>
</evidence>
<evidence type="ECO:0000259" key="1">
    <source>
        <dbReference type="Pfam" id="PF26634"/>
    </source>
</evidence>
<proteinExistence type="predicted"/>
<dbReference type="Pfam" id="PF26634">
    <property type="entry name" value="DUF8207"/>
    <property type="match status" value="1"/>
</dbReference>